<dbReference type="eggNOG" id="KOG2259">
    <property type="taxonomic scope" value="Eukaryota"/>
</dbReference>
<evidence type="ECO:0000256" key="1">
    <source>
        <dbReference type="ARBA" id="ARBA00004123"/>
    </source>
</evidence>
<protein>
    <recommendedName>
        <fullName evidence="3">Integrator complex subunit 4/Protein SIEL C-terminal Ig-like domain-containing protein</fullName>
    </recommendedName>
</protein>
<dbReference type="GO" id="GO:0005768">
    <property type="term" value="C:endosome"/>
    <property type="evidence" value="ECO:0000318"/>
    <property type="project" value="GO_Central"/>
</dbReference>
<evidence type="ECO:0000259" key="3">
    <source>
        <dbReference type="Pfam" id="PF25458"/>
    </source>
</evidence>
<keyword evidence="2" id="KW-0539">Nucleus</keyword>
<organism evidence="4 5">
    <name type="scientific">Erythranthe guttata</name>
    <name type="common">Yellow monkey flower</name>
    <name type="synonym">Mimulus guttatus</name>
    <dbReference type="NCBI Taxonomy" id="4155"/>
    <lineage>
        <taxon>Eukaryota</taxon>
        <taxon>Viridiplantae</taxon>
        <taxon>Streptophyta</taxon>
        <taxon>Embryophyta</taxon>
        <taxon>Tracheophyta</taxon>
        <taxon>Spermatophyta</taxon>
        <taxon>Magnoliopsida</taxon>
        <taxon>eudicotyledons</taxon>
        <taxon>Gunneridae</taxon>
        <taxon>Pentapetalae</taxon>
        <taxon>asterids</taxon>
        <taxon>lamiids</taxon>
        <taxon>Lamiales</taxon>
        <taxon>Phrymaceae</taxon>
        <taxon>Erythranthe</taxon>
    </lineage>
</organism>
<dbReference type="SUPFAM" id="SSF48371">
    <property type="entry name" value="ARM repeat"/>
    <property type="match status" value="1"/>
</dbReference>
<dbReference type="PANTHER" id="PTHR20938">
    <property type="entry name" value="INTEGRATOR COMPLEX SUBUNIT 4"/>
    <property type="match status" value="1"/>
</dbReference>
<comment type="subcellular location">
    <subcellularLocation>
        <location evidence="1">Nucleus</location>
    </subcellularLocation>
</comment>
<reference evidence="4 5" key="1">
    <citation type="journal article" date="2013" name="Proc. Natl. Acad. Sci. U.S.A.">
        <title>Fine-scale variation in meiotic recombination in Mimulus inferred from population shotgun sequencing.</title>
        <authorList>
            <person name="Hellsten U."/>
            <person name="Wright K.M."/>
            <person name="Jenkins J."/>
            <person name="Shu S."/>
            <person name="Yuan Y."/>
            <person name="Wessler S.R."/>
            <person name="Schmutz J."/>
            <person name="Willis J.H."/>
            <person name="Rokhsar D.S."/>
        </authorList>
    </citation>
    <scope>NUCLEOTIDE SEQUENCE [LARGE SCALE GENOMIC DNA]</scope>
    <source>
        <strain evidence="5">cv. DUN x IM62</strain>
    </source>
</reference>
<dbReference type="EMBL" id="KI630319">
    <property type="protein sequence ID" value="EYU41966.1"/>
    <property type="molecule type" value="Genomic_DNA"/>
</dbReference>
<dbReference type="Pfam" id="PF25458">
    <property type="entry name" value="INTS4_C"/>
    <property type="match status" value="1"/>
</dbReference>
<evidence type="ECO:0000313" key="4">
    <source>
        <dbReference type="EMBL" id="EYU41966.1"/>
    </source>
</evidence>
<dbReference type="InterPro" id="IPR057412">
    <property type="entry name" value="INTS4_C"/>
</dbReference>
<dbReference type="OrthoDB" id="18190at2759"/>
<dbReference type="STRING" id="4155.A0A022RPQ2"/>
<proteinExistence type="predicted"/>
<dbReference type="PANTHER" id="PTHR20938:SF0">
    <property type="entry name" value="INTEGRATOR COMPLEX SUBUNIT 4"/>
    <property type="match status" value="1"/>
</dbReference>
<feature type="domain" description="Integrator complex subunit 4/Protein SIEL C-terminal Ig-like" evidence="3">
    <location>
        <begin position="784"/>
        <end position="897"/>
    </location>
</feature>
<dbReference type="GO" id="GO:0005634">
    <property type="term" value="C:nucleus"/>
    <property type="evidence" value="ECO:0007669"/>
    <property type="project" value="UniProtKB-SubCell"/>
</dbReference>
<name>A0A022RPQ2_ERYGU</name>
<dbReference type="AlphaFoldDB" id="A0A022RPQ2"/>
<gene>
    <name evidence="4" type="ORF">MIMGU_mgv1a001053mg</name>
</gene>
<dbReference type="Proteomes" id="UP000030748">
    <property type="component" value="Unassembled WGS sequence"/>
</dbReference>
<accession>A0A022RPQ2</accession>
<dbReference type="PhylomeDB" id="A0A022RPQ2"/>
<dbReference type="Gene3D" id="1.25.10.10">
    <property type="entry name" value="Leucine-rich Repeat Variant"/>
    <property type="match status" value="1"/>
</dbReference>
<evidence type="ECO:0000256" key="2">
    <source>
        <dbReference type="ARBA" id="ARBA00023242"/>
    </source>
</evidence>
<evidence type="ECO:0000313" key="5">
    <source>
        <dbReference type="Proteomes" id="UP000030748"/>
    </source>
</evidence>
<dbReference type="InterPro" id="IPR016024">
    <property type="entry name" value="ARM-type_fold"/>
</dbReference>
<sequence>MEHRLLADVVSKLGKFPILSPKLTDAALSLITNPFTSDETLTSLLETLVAHLQNPDINHAILFSLLSALSNHHPRLRRRISAAAHAFVLLPTTATPTLPHALSLIEPAEPTPFDPFSDESMFLSLCFWQCVKTRRWTLRNVSKFHVRPSVFLTVLLGLTKDPYPYIREAALDGLVMLSNGGIVVDDRSLIECCYFRSVELLFDAENSVRCSAVRAVSAWGQLLVALSPDKTKADWSDALFVQLCLMVRDREMEIRVAAFSALGNIRTVSEDILMLTLAKKALSGTNEKTFPGQYTAKLFKLPATAAVFIFVNGLEDEFYQVRKSACHAVKKMTVLSAKFAGEVVYILMQILNEDSVVVRLQALQTLHHMAMHDHLKVEESHLDMFFGALVDGNALIRSAARKTIQLTKFQKLAMFRSCIDVLIKNLELCPQDEADVFYALYKIGRSHGKFVTKIIHEVSQELEPSPYGKLGFTKVRTIALLVLAISAPVSLERQISTIRPEIYSYAVTLLGRLTRGLGGLTDQNALLDYLSHCSRFTVGSTSESFGEVLDFHLKDSYFQLQKRSETTCVEIVFQKIVDLWPLIQLGCMNEVIRTLRSWKEELQFFSLDSRPPAGVLVFALKYLHVIKLLGKAWACYFSKRNLHFNGIGILEALLCKTERRLKEMLHRFTGLSRGVEMHILELMLVTYTLRLPYGGGTIFFEDYTSKVNSVFCRVENLGKEESTQPFPFLIDLQNISHEIGNSRDGFIHKPELLQKSLNLFSLKQIVVSEKLDYLDAEIDVFDNDFQNPLPFISGLPVGIPFDITLHNISLGTRLWLAITDGEKSTQFVFLDLHEFGGCNEIRKSAFVAPFFRTPKVKHFVLKVSVVMECLSEGQHSKHLNGPKQNFIYLSNGKEIHLSTAEK</sequence>
<keyword evidence="5" id="KW-1185">Reference proteome</keyword>
<dbReference type="GO" id="GO:0010496">
    <property type="term" value="P:intercellular transport"/>
    <property type="evidence" value="ECO:0000318"/>
    <property type="project" value="GO_Central"/>
</dbReference>
<dbReference type="InterPro" id="IPR011989">
    <property type="entry name" value="ARM-like"/>
</dbReference>